<evidence type="ECO:0000256" key="9">
    <source>
        <dbReference type="RuleBase" id="RU365015"/>
    </source>
</evidence>
<dbReference type="NCBIfam" id="TIGR01322">
    <property type="entry name" value="scrB_fam"/>
    <property type="match status" value="1"/>
</dbReference>
<comment type="similarity">
    <text evidence="2 8">Belongs to the glycosyl hydrolase 32 family.</text>
</comment>
<comment type="pathway">
    <text evidence="1 9">Glycan biosynthesis; sucrose metabolism.</text>
</comment>
<keyword evidence="9" id="KW-0119">Carbohydrate metabolism</keyword>
<dbReference type="SUPFAM" id="SSF75005">
    <property type="entry name" value="Arabinanase/levansucrase/invertase"/>
    <property type="match status" value="1"/>
</dbReference>
<dbReference type="UniPathway" id="UPA00238"/>
<dbReference type="InterPro" id="IPR013148">
    <property type="entry name" value="Glyco_hydro_32_N"/>
</dbReference>
<dbReference type="InterPro" id="IPR013320">
    <property type="entry name" value="ConA-like_dom_sf"/>
</dbReference>
<accession>A0A366Y095</accession>
<keyword evidence="13" id="KW-1185">Reference proteome</keyword>
<reference evidence="12 13" key="1">
    <citation type="submission" date="2018-07" db="EMBL/GenBank/DDBJ databases">
        <title>Lottiidibacillus patelloidae gen. nov., sp. nov., isolated from the intestinal tract of a marine limpet and the reclassification of B. taeanensis BH030017T, B. algicola KMM 3737T and B. hwajinpoensis SW-72T as genus Lottiidibacillus.</title>
        <authorList>
            <person name="Liu R."/>
            <person name="Huang Z."/>
        </authorList>
    </citation>
    <scope>NUCLEOTIDE SEQUENCE [LARGE SCALE GENOMIC DNA]</scope>
    <source>
        <strain evidence="12 13">BH030017</strain>
    </source>
</reference>
<name>A0A366Y095_9BACI</name>
<comment type="catalytic activity">
    <reaction evidence="8">
        <text>Hydrolysis of terminal non-reducing beta-D-fructofuranoside residues in beta-D-fructofuranosides.</text>
        <dbReference type="EC" id="3.2.1.26"/>
    </reaction>
</comment>
<dbReference type="EMBL" id="QOCW01000003">
    <property type="protein sequence ID" value="RBW70795.1"/>
    <property type="molecule type" value="Genomic_DNA"/>
</dbReference>
<evidence type="ECO:0000256" key="7">
    <source>
        <dbReference type="ARBA" id="ARBA00033367"/>
    </source>
</evidence>
<keyword evidence="9" id="KW-0963">Cytoplasm</keyword>
<dbReference type="OrthoDB" id="9759709at2"/>
<dbReference type="SUPFAM" id="SSF49899">
    <property type="entry name" value="Concanavalin A-like lectins/glucanases"/>
    <property type="match status" value="1"/>
</dbReference>
<proteinExistence type="inferred from homology"/>
<evidence type="ECO:0000256" key="4">
    <source>
        <dbReference type="ARBA" id="ARBA00019623"/>
    </source>
</evidence>
<evidence type="ECO:0000256" key="1">
    <source>
        <dbReference type="ARBA" id="ARBA00004914"/>
    </source>
</evidence>
<feature type="domain" description="Glycosyl hydrolase family 32 N-terminal" evidence="10">
    <location>
        <begin position="37"/>
        <end position="340"/>
    </location>
</feature>
<dbReference type="CDD" id="cd18623">
    <property type="entry name" value="GH32_ScrB-like"/>
    <property type="match status" value="1"/>
</dbReference>
<evidence type="ECO:0000256" key="5">
    <source>
        <dbReference type="ARBA" id="ARBA00022801"/>
    </source>
</evidence>
<dbReference type="Pfam" id="PF08244">
    <property type="entry name" value="Glyco_hydro_32C"/>
    <property type="match status" value="1"/>
</dbReference>
<keyword evidence="6 8" id="KW-0326">Glycosidase</keyword>
<dbReference type="Pfam" id="PF00251">
    <property type="entry name" value="Glyco_hydro_32N"/>
    <property type="match status" value="1"/>
</dbReference>
<dbReference type="Gene3D" id="2.60.120.560">
    <property type="entry name" value="Exo-inulinase, domain 1"/>
    <property type="match status" value="1"/>
</dbReference>
<dbReference type="GO" id="GO:0005737">
    <property type="term" value="C:cytoplasm"/>
    <property type="evidence" value="ECO:0007669"/>
    <property type="project" value="UniProtKB-SubCell"/>
</dbReference>
<feature type="domain" description="Glycosyl hydrolase family 32 C-terminal" evidence="11">
    <location>
        <begin position="343"/>
        <end position="485"/>
    </location>
</feature>
<dbReference type="InterPro" id="IPR006232">
    <property type="entry name" value="Suc6P_hydrolase"/>
</dbReference>
<dbReference type="GO" id="GO:0005985">
    <property type="term" value="P:sucrose metabolic process"/>
    <property type="evidence" value="ECO:0007669"/>
    <property type="project" value="UniProtKB-UniPathway"/>
</dbReference>
<dbReference type="EC" id="3.2.1.26" evidence="3 8"/>
<sequence>MEWSRKQRYRRIEESKPSEMITLKEKIDSCPWRQHFHIQPETGLLNDPNGFSYFNGEYHLFYQWFPLGPVHGLKYWYHTKSKDLVHWENVGVGIEPDKYYESHGAFSGSAIEYEGKLYLMYTGNTRDEKWIRHPYQCLAVMDKEGNTEKLPHPVISHVPEGYTDHFRDPKVWKKGDFFYAIIGAQRDDETGCVVLYRSQNLKTWDFEGEMEVHKSLQEFGFMWECPDYFELDGKGVLIFSPQGIQSEEDRYQNIYQSGYVLGDPMKYEPPVFQDGNFIELDRGFDFYAPQSMLSPDGRRLLIGWMGLPEIEYPTDQNGWAHCLTLPRELTVNNNKLIQKPAKELQALRKAKSEIEDILENEVKTYSGFEGETYELICQFEKGSADEFGVFLRVGENEQTVVKYDAGGKKVIFDRSHSGEQVGESYGTVRKCLLHEEKITFQIFVDSSSVEIFVNDGEEVFTGRIFPKTESRGIAFFANDGSVKVNAAKWTYN</sequence>
<keyword evidence="5 8" id="KW-0378">Hydrolase</keyword>
<evidence type="ECO:0000256" key="8">
    <source>
        <dbReference type="RuleBase" id="RU362110"/>
    </source>
</evidence>
<evidence type="ECO:0000256" key="6">
    <source>
        <dbReference type="ARBA" id="ARBA00023295"/>
    </source>
</evidence>
<dbReference type="RefSeq" id="WP_113804788.1">
    <property type="nucleotide sequence ID" value="NZ_QOCW01000003.1"/>
</dbReference>
<dbReference type="InterPro" id="IPR001362">
    <property type="entry name" value="Glyco_hydro_32"/>
</dbReference>
<gene>
    <name evidence="12" type="ORF">DS031_04795</name>
</gene>
<dbReference type="GO" id="GO:0004564">
    <property type="term" value="F:beta-fructofuranosidase activity"/>
    <property type="evidence" value="ECO:0007669"/>
    <property type="project" value="UniProtKB-EC"/>
</dbReference>
<comment type="subcellular location">
    <subcellularLocation>
        <location evidence="9">Cytoplasm</location>
    </subcellularLocation>
</comment>
<dbReference type="InterPro" id="IPR023296">
    <property type="entry name" value="Glyco_hydro_beta-prop_sf"/>
</dbReference>
<dbReference type="InterPro" id="IPR051214">
    <property type="entry name" value="GH32_Enzymes"/>
</dbReference>
<evidence type="ECO:0000259" key="11">
    <source>
        <dbReference type="Pfam" id="PF08244"/>
    </source>
</evidence>
<evidence type="ECO:0000256" key="3">
    <source>
        <dbReference type="ARBA" id="ARBA00012758"/>
    </source>
</evidence>
<comment type="caution">
    <text evidence="12">The sequence shown here is derived from an EMBL/GenBank/DDBJ whole genome shotgun (WGS) entry which is preliminary data.</text>
</comment>
<dbReference type="PANTHER" id="PTHR43101">
    <property type="entry name" value="BETA-FRUCTOSIDASE"/>
    <property type="match status" value="1"/>
</dbReference>
<dbReference type="PANTHER" id="PTHR43101:SF1">
    <property type="entry name" value="BETA-FRUCTOSIDASE"/>
    <property type="match status" value="1"/>
</dbReference>
<organism evidence="12 13">
    <name type="scientific">Bacillus taeanensis</name>
    <dbReference type="NCBI Taxonomy" id="273032"/>
    <lineage>
        <taxon>Bacteria</taxon>
        <taxon>Bacillati</taxon>
        <taxon>Bacillota</taxon>
        <taxon>Bacilli</taxon>
        <taxon>Bacillales</taxon>
        <taxon>Bacillaceae</taxon>
        <taxon>Bacillus</taxon>
    </lineage>
</organism>
<comment type="function">
    <text evidence="9">Enables the bacterium to metabolize sucrose as a sole carbon source.</text>
</comment>
<dbReference type="PROSITE" id="PS00609">
    <property type="entry name" value="GLYCOSYL_HYDROL_F32"/>
    <property type="match status" value="1"/>
</dbReference>
<dbReference type="SMART" id="SM00640">
    <property type="entry name" value="Glyco_32"/>
    <property type="match status" value="1"/>
</dbReference>
<dbReference type="InterPro" id="IPR018053">
    <property type="entry name" value="Glyco_hydro_32_AS"/>
</dbReference>
<dbReference type="Proteomes" id="UP000253314">
    <property type="component" value="Unassembled WGS sequence"/>
</dbReference>
<evidence type="ECO:0000313" key="12">
    <source>
        <dbReference type="EMBL" id="RBW70795.1"/>
    </source>
</evidence>
<evidence type="ECO:0000256" key="2">
    <source>
        <dbReference type="ARBA" id="ARBA00009902"/>
    </source>
</evidence>
<protein>
    <recommendedName>
        <fullName evidence="4 8">Sucrose-6-phosphate hydrolase</fullName>
        <ecNumber evidence="3 8">3.2.1.26</ecNumber>
    </recommendedName>
    <alternativeName>
        <fullName evidence="7 9">Invertase</fullName>
    </alternativeName>
</protein>
<evidence type="ECO:0000259" key="10">
    <source>
        <dbReference type="Pfam" id="PF00251"/>
    </source>
</evidence>
<dbReference type="Gene3D" id="2.115.10.20">
    <property type="entry name" value="Glycosyl hydrolase domain, family 43"/>
    <property type="match status" value="1"/>
</dbReference>
<evidence type="ECO:0000313" key="13">
    <source>
        <dbReference type="Proteomes" id="UP000253314"/>
    </source>
</evidence>
<dbReference type="AlphaFoldDB" id="A0A366Y095"/>
<dbReference type="InterPro" id="IPR013189">
    <property type="entry name" value="Glyco_hydro_32_C"/>
</dbReference>